<keyword evidence="3" id="KW-0010">Activator</keyword>
<dbReference type="RefSeq" id="WP_179941304.1">
    <property type="nucleotide sequence ID" value="NZ_JACBYF010000007.1"/>
</dbReference>
<dbReference type="SUPFAM" id="SSF55804">
    <property type="entry name" value="Phoshotransferase/anion transport protein"/>
    <property type="match status" value="1"/>
</dbReference>
<dbReference type="Pfam" id="PF05043">
    <property type="entry name" value="Mga"/>
    <property type="match status" value="1"/>
</dbReference>
<evidence type="ECO:0000256" key="4">
    <source>
        <dbReference type="ARBA" id="ARBA00023163"/>
    </source>
</evidence>
<dbReference type="PROSITE" id="PS51094">
    <property type="entry name" value="PTS_EIIA_TYPE_2"/>
    <property type="match status" value="1"/>
</dbReference>
<evidence type="ECO:0000256" key="2">
    <source>
        <dbReference type="ARBA" id="ARBA00023015"/>
    </source>
</evidence>
<evidence type="ECO:0000313" key="8">
    <source>
        <dbReference type="Proteomes" id="UP000531840"/>
    </source>
</evidence>
<sequence>MEIFNYDNRSLRLLNILEGSILVKDKYIIDKLKVSYKTIQNEVKSLNSMFKESAYIKYQNNEYSLYIVNFEEYLKIKSKLYDMYKNFDSNKVRMIYIFKKLIETKNMYLIDDLAFEMVVSRGTLNSDIKKLKEIIYEYDMSIIGKSNSGIRLVGKEKDIRLFIIYNIYNYIYKEEIFELSDLKYFDELFLKYDIDLNIKLEFQKYLTTVVDRVGNDFLLDFEDDEYNELLDFYAIDFINEISNYIEERYRIKISANDKKFLMICFATMRVPTRIDKVSNNITYHSRNRELVSKILLKIYEEYGLEIDISEIMQEFTYHIYFLMQRQRYGIRYKNNMKDIIKEKYTMSYKIATIAAKVIYDEYGYNISEDEVCYLAIYFETFISKLNLKIENIKIVLVTQVGPAYKELMLSQLKSILKNNIEIKLHTDIENTNLGDFDVVISTVKKEFPHNKIVIYQDELLDLEYIKKELGYLKYMGKVNTPKIRGMESILISSISDQAFFLLDSNKTYSENLHFIISELSRKNLVDEEFILRIKEREKVSSMIFSESLAFPHTINKNYVDKFIISVGISEDGFKDNPNLKLIILAAIPENNSNSLLLVRIYDELISIIKEELIEELVKIKNYSELIAYFIKNTNLYR</sequence>
<evidence type="ECO:0000313" key="7">
    <source>
        <dbReference type="EMBL" id="NYS47517.1"/>
    </source>
</evidence>
<dbReference type="PROSITE" id="PS51372">
    <property type="entry name" value="PRD_2"/>
    <property type="match status" value="1"/>
</dbReference>
<dbReference type="Pfam" id="PF00359">
    <property type="entry name" value="PTS_EIIA_2"/>
    <property type="match status" value="1"/>
</dbReference>
<keyword evidence="2" id="KW-0805">Transcription regulation</keyword>
<protein>
    <submittedName>
        <fullName evidence="7">PRD domain-containing protein</fullName>
    </submittedName>
</protein>
<dbReference type="InterPro" id="IPR007737">
    <property type="entry name" value="Mga_HTH"/>
</dbReference>
<keyword evidence="8" id="KW-1185">Reference proteome</keyword>
<comment type="caution">
    <text evidence="7">The sequence shown here is derived from an EMBL/GenBank/DDBJ whole genome shotgun (WGS) entry which is preliminary data.</text>
</comment>
<evidence type="ECO:0000259" key="5">
    <source>
        <dbReference type="PROSITE" id="PS51094"/>
    </source>
</evidence>
<keyword evidence="1" id="KW-0677">Repeat</keyword>
<dbReference type="PANTHER" id="PTHR30185">
    <property type="entry name" value="CRYPTIC BETA-GLUCOSIDE BGL OPERON ANTITERMINATOR"/>
    <property type="match status" value="1"/>
</dbReference>
<keyword evidence="4" id="KW-0804">Transcription</keyword>
<evidence type="ECO:0000259" key="6">
    <source>
        <dbReference type="PROSITE" id="PS51372"/>
    </source>
</evidence>
<reference evidence="7 8" key="1">
    <citation type="submission" date="2020-07" db="EMBL/GenBank/DDBJ databases">
        <title>MOT database genomes.</title>
        <authorList>
            <person name="Joseph S."/>
            <person name="Aduse-Opoku J."/>
            <person name="Hashim A."/>
            <person name="Wade W."/>
            <person name="Curtis M."/>
        </authorList>
    </citation>
    <scope>NUCLEOTIDE SEQUENCE [LARGE SCALE GENOMIC DNA]</scope>
    <source>
        <strain evidence="7 8">CIP 106318</strain>
    </source>
</reference>
<dbReference type="InterPro" id="IPR036634">
    <property type="entry name" value="PRD_sf"/>
</dbReference>
<dbReference type="InterPro" id="IPR011608">
    <property type="entry name" value="PRD"/>
</dbReference>
<dbReference type="Gene3D" id="1.10.1790.10">
    <property type="entry name" value="PRD domain"/>
    <property type="match status" value="1"/>
</dbReference>
<dbReference type="Gene3D" id="3.40.930.10">
    <property type="entry name" value="Mannitol-specific EII, Chain A"/>
    <property type="match status" value="1"/>
</dbReference>
<dbReference type="InterPro" id="IPR002178">
    <property type="entry name" value="PTS_EIIA_type-2_dom"/>
</dbReference>
<dbReference type="Proteomes" id="UP000531840">
    <property type="component" value="Unassembled WGS sequence"/>
</dbReference>
<feature type="domain" description="PRD" evidence="6">
    <location>
        <begin position="282"/>
        <end position="388"/>
    </location>
</feature>
<evidence type="ECO:0000256" key="1">
    <source>
        <dbReference type="ARBA" id="ARBA00022737"/>
    </source>
</evidence>
<dbReference type="PANTHER" id="PTHR30185:SF18">
    <property type="entry name" value="TRANSCRIPTIONAL REGULATOR MTLR"/>
    <property type="match status" value="1"/>
</dbReference>
<feature type="domain" description="PTS EIIA type-2" evidence="5">
    <location>
        <begin position="492"/>
        <end position="632"/>
    </location>
</feature>
<dbReference type="EMBL" id="JACBYF010000007">
    <property type="protein sequence ID" value="NYS47517.1"/>
    <property type="molecule type" value="Genomic_DNA"/>
</dbReference>
<dbReference type="SUPFAM" id="SSF63520">
    <property type="entry name" value="PTS-regulatory domain, PRD"/>
    <property type="match status" value="1"/>
</dbReference>
<organism evidence="7 8">
    <name type="scientific">Gemelliphila palaticanis</name>
    <dbReference type="NCBI Taxonomy" id="81950"/>
    <lineage>
        <taxon>Bacteria</taxon>
        <taxon>Bacillati</taxon>
        <taxon>Bacillota</taxon>
        <taxon>Bacilli</taxon>
        <taxon>Bacillales</taxon>
        <taxon>Gemellaceae</taxon>
        <taxon>Gemelliphila</taxon>
    </lineage>
</organism>
<dbReference type="Pfam" id="PF00874">
    <property type="entry name" value="PRD"/>
    <property type="match status" value="1"/>
</dbReference>
<proteinExistence type="predicted"/>
<accession>A0ABX2T1J7</accession>
<name>A0ABX2T1J7_9BACL</name>
<dbReference type="InterPro" id="IPR050661">
    <property type="entry name" value="BglG_antiterminators"/>
</dbReference>
<dbReference type="InterPro" id="IPR016152">
    <property type="entry name" value="PTrfase/Anion_transptr"/>
</dbReference>
<gene>
    <name evidence="7" type="ORF">HZY85_04815</name>
</gene>
<evidence type="ECO:0000256" key="3">
    <source>
        <dbReference type="ARBA" id="ARBA00023159"/>
    </source>
</evidence>